<reference evidence="1 2" key="1">
    <citation type="submission" date="2015-09" db="EMBL/GenBank/DDBJ databases">
        <authorList>
            <consortium name="Pathogen Informatics"/>
        </authorList>
    </citation>
    <scope>NUCLEOTIDE SEQUENCE [LARGE SCALE GENOMIC DNA]</scope>
    <source>
        <strain evidence="1 2">2789STDY5608891</strain>
    </source>
</reference>
<dbReference type="STRING" id="39490.ERS852448_01510"/>
<dbReference type="EMBL" id="CYYA01000008">
    <property type="protein sequence ID" value="CUN02011.1"/>
    <property type="molecule type" value="Genomic_DNA"/>
</dbReference>
<organism evidence="1 2">
    <name type="scientific">Eubacterium ramulus</name>
    <dbReference type="NCBI Taxonomy" id="39490"/>
    <lineage>
        <taxon>Bacteria</taxon>
        <taxon>Bacillati</taxon>
        <taxon>Bacillota</taxon>
        <taxon>Clostridia</taxon>
        <taxon>Eubacteriales</taxon>
        <taxon>Eubacteriaceae</taxon>
        <taxon>Eubacterium</taxon>
    </lineage>
</organism>
<evidence type="ECO:0000313" key="1">
    <source>
        <dbReference type="EMBL" id="CUN02011.1"/>
    </source>
</evidence>
<proteinExistence type="predicted"/>
<dbReference type="AlphaFoldDB" id="A0A173TH33"/>
<dbReference type="Proteomes" id="UP000095492">
    <property type="component" value="Unassembled WGS sequence"/>
</dbReference>
<evidence type="ECO:0000313" key="2">
    <source>
        <dbReference type="Proteomes" id="UP000095492"/>
    </source>
</evidence>
<accession>A0A173TH33</accession>
<sequence>MLPPRKVQFERRISIPQLQVRRALSGGYGGCLCQWELKAPTDRSQSDCVHEQVAKADCECPLYAQKRENENLRIRTFLKCNADEEKLDRQFKSVPLEKVMAMENSMYYTIRKRRGIWR</sequence>
<name>A0A173TH33_EUBRA</name>
<protein>
    <submittedName>
        <fullName evidence="1">Uncharacterized protein</fullName>
    </submittedName>
</protein>
<gene>
    <name evidence="1" type="ORF">ERS852448_01510</name>
</gene>